<reference evidence="7 8" key="1">
    <citation type="submission" date="2019-02" db="EMBL/GenBank/DDBJ databases">
        <title>Deep-cultivation of Planctomycetes and their phenomic and genomic characterization uncovers novel biology.</title>
        <authorList>
            <person name="Wiegand S."/>
            <person name="Jogler M."/>
            <person name="Boedeker C."/>
            <person name="Pinto D."/>
            <person name="Vollmers J."/>
            <person name="Rivas-Marin E."/>
            <person name="Kohn T."/>
            <person name="Peeters S.H."/>
            <person name="Heuer A."/>
            <person name="Rast P."/>
            <person name="Oberbeckmann S."/>
            <person name="Bunk B."/>
            <person name="Jeske O."/>
            <person name="Meyerdierks A."/>
            <person name="Storesund J.E."/>
            <person name="Kallscheuer N."/>
            <person name="Luecker S."/>
            <person name="Lage O.M."/>
            <person name="Pohl T."/>
            <person name="Merkel B.J."/>
            <person name="Hornburger P."/>
            <person name="Mueller R.-W."/>
            <person name="Bruemmer F."/>
            <person name="Labrenz M."/>
            <person name="Spormann A.M."/>
            <person name="Op Den Camp H."/>
            <person name="Overmann J."/>
            <person name="Amann R."/>
            <person name="Jetten M.S.M."/>
            <person name="Mascher T."/>
            <person name="Medema M.H."/>
            <person name="Devos D.P."/>
            <person name="Kaster A.-K."/>
            <person name="Ovreas L."/>
            <person name="Rohde M."/>
            <person name="Galperin M.Y."/>
            <person name="Jogler C."/>
        </authorList>
    </citation>
    <scope>NUCLEOTIDE SEQUENCE [LARGE SCALE GENOMIC DNA]</scope>
    <source>
        <strain evidence="7 8">CA13</strain>
    </source>
</reference>
<dbReference type="EC" id="3.2.1.51" evidence="2"/>
<keyword evidence="4" id="KW-0378">Hydrolase</keyword>
<dbReference type="InterPro" id="IPR057739">
    <property type="entry name" value="Glyco_hydro_29_N"/>
</dbReference>
<dbReference type="InterPro" id="IPR000421">
    <property type="entry name" value="FA58C"/>
</dbReference>
<comment type="caution">
    <text evidence="7">The sequence shown here is derived from an EMBL/GenBank/DDBJ whole genome shotgun (WGS) entry which is preliminary data.</text>
</comment>
<dbReference type="SUPFAM" id="SSF51445">
    <property type="entry name" value="(Trans)glycosidases"/>
    <property type="match status" value="1"/>
</dbReference>
<dbReference type="GO" id="GO:0005764">
    <property type="term" value="C:lysosome"/>
    <property type="evidence" value="ECO:0007669"/>
    <property type="project" value="TreeGrafter"/>
</dbReference>
<dbReference type="InterPro" id="IPR017853">
    <property type="entry name" value="GH"/>
</dbReference>
<evidence type="ECO:0000256" key="4">
    <source>
        <dbReference type="ARBA" id="ARBA00022801"/>
    </source>
</evidence>
<dbReference type="Proteomes" id="UP000315010">
    <property type="component" value="Unassembled WGS sequence"/>
</dbReference>
<dbReference type="Pfam" id="PF01120">
    <property type="entry name" value="Alpha_L_fucos"/>
    <property type="match status" value="1"/>
</dbReference>
<dbReference type="GO" id="GO:0016139">
    <property type="term" value="P:glycoside catabolic process"/>
    <property type="evidence" value="ECO:0007669"/>
    <property type="project" value="TreeGrafter"/>
</dbReference>
<dbReference type="PANTHER" id="PTHR10030">
    <property type="entry name" value="ALPHA-L-FUCOSIDASE"/>
    <property type="match status" value="1"/>
</dbReference>
<name>A0A5C5ZAA2_9BACT</name>
<dbReference type="EMBL" id="SJPJ01000001">
    <property type="protein sequence ID" value="TWT84037.1"/>
    <property type="molecule type" value="Genomic_DNA"/>
</dbReference>
<dbReference type="Pfam" id="PF00754">
    <property type="entry name" value="F5_F8_type_C"/>
    <property type="match status" value="1"/>
</dbReference>
<keyword evidence="8" id="KW-1185">Reference proteome</keyword>
<keyword evidence="5" id="KW-0326">Glycosidase</keyword>
<evidence type="ECO:0000256" key="1">
    <source>
        <dbReference type="ARBA" id="ARBA00007951"/>
    </source>
</evidence>
<proteinExistence type="inferred from homology"/>
<dbReference type="GO" id="GO:0004560">
    <property type="term" value="F:alpha-L-fucosidase activity"/>
    <property type="evidence" value="ECO:0007669"/>
    <property type="project" value="InterPro"/>
</dbReference>
<evidence type="ECO:0000313" key="8">
    <source>
        <dbReference type="Proteomes" id="UP000315010"/>
    </source>
</evidence>
<dbReference type="PROSITE" id="PS50022">
    <property type="entry name" value="FA58C_3"/>
    <property type="match status" value="1"/>
</dbReference>
<dbReference type="SUPFAM" id="SSF49785">
    <property type="entry name" value="Galactose-binding domain-like"/>
    <property type="match status" value="1"/>
</dbReference>
<dbReference type="InterPro" id="IPR000933">
    <property type="entry name" value="Glyco_hydro_29"/>
</dbReference>
<dbReference type="SMART" id="SM00812">
    <property type="entry name" value="Alpha_L_fucos"/>
    <property type="match status" value="1"/>
</dbReference>
<dbReference type="PANTHER" id="PTHR10030:SF37">
    <property type="entry name" value="ALPHA-L-FUCOSIDASE-RELATED"/>
    <property type="match status" value="1"/>
</dbReference>
<comment type="similarity">
    <text evidence="1">Belongs to the glycosyl hydrolase 29 family.</text>
</comment>
<dbReference type="Gene3D" id="3.20.20.80">
    <property type="entry name" value="Glycosidases"/>
    <property type="match status" value="1"/>
</dbReference>
<accession>A0A5C5ZAA2</accession>
<gene>
    <name evidence="7" type="ORF">CA13_55130</name>
</gene>
<evidence type="ECO:0000313" key="7">
    <source>
        <dbReference type="EMBL" id="TWT84037.1"/>
    </source>
</evidence>
<evidence type="ECO:0000256" key="3">
    <source>
        <dbReference type="ARBA" id="ARBA00022729"/>
    </source>
</evidence>
<protein>
    <recommendedName>
        <fullName evidence="2">alpha-L-fucosidase</fullName>
        <ecNumber evidence="2">3.2.1.51</ecNumber>
    </recommendedName>
</protein>
<sequence length="544" mass="61631">MHLLPNFFFRSASAKSTRLMHYNVQENRKQQAYVAVRFPEQVVHFFGGVIHNTMWYLNQLAGEFLLSRVDFVSERKLAGCGRVALSIFLMLCFSVGRNGATEPTVTDPALVDMGRRTEELQQLRFGMFICWSFSTFSGMEWTRDIESVDFFQASGCDTDQWCRTAKESGMGYILFLTKHHDGFCLWDTQTTDRKVTESPLGIDVLAQLRESCDKYGIKLALYFSEGEWRWPGPRQQNGGGLKPEMKKSQLKELLTQYGPIQYIWFDHAIGTGGLPHDETTAWCKQLQPECFIGFNHGDQASADIRLGERGRPGPLDDQTAAGPHMRDAPGSKYRLAEFTYPIQPSRPKGAKWFYSHPDNDDVCLSAEKIYADYLGAEKYGNIYSLDIGPMPDGQLRPIDVATLLKVGQYVRGEIKPPPLPISQGQSSSASSVWQLNQNYGPRAAFDGDPSTRWGAEEDSRSGWLAVDLGQPITIDHAVIDEGDWDRVRRFELQFLQHDQWKTVSGGTTLGPNKELKFEPVQSQHFRLNILEAKDVPTIHEFTLW</sequence>
<dbReference type="InterPro" id="IPR008979">
    <property type="entry name" value="Galactose-bd-like_sf"/>
</dbReference>
<feature type="domain" description="F5/8 type C" evidence="6">
    <location>
        <begin position="414"/>
        <end position="544"/>
    </location>
</feature>
<organism evidence="7 8">
    <name type="scientific">Novipirellula herctigrandis</name>
    <dbReference type="NCBI Taxonomy" id="2527986"/>
    <lineage>
        <taxon>Bacteria</taxon>
        <taxon>Pseudomonadati</taxon>
        <taxon>Planctomycetota</taxon>
        <taxon>Planctomycetia</taxon>
        <taxon>Pirellulales</taxon>
        <taxon>Pirellulaceae</taxon>
        <taxon>Novipirellula</taxon>
    </lineage>
</organism>
<keyword evidence="3" id="KW-0732">Signal</keyword>
<evidence type="ECO:0000256" key="5">
    <source>
        <dbReference type="ARBA" id="ARBA00023295"/>
    </source>
</evidence>
<evidence type="ECO:0000259" key="6">
    <source>
        <dbReference type="PROSITE" id="PS50022"/>
    </source>
</evidence>
<dbReference type="AlphaFoldDB" id="A0A5C5ZAA2"/>
<dbReference type="Gene3D" id="2.60.120.260">
    <property type="entry name" value="Galactose-binding domain-like"/>
    <property type="match status" value="1"/>
</dbReference>
<evidence type="ECO:0000256" key="2">
    <source>
        <dbReference type="ARBA" id="ARBA00012662"/>
    </source>
</evidence>
<dbReference type="GO" id="GO:0006004">
    <property type="term" value="P:fucose metabolic process"/>
    <property type="evidence" value="ECO:0007669"/>
    <property type="project" value="TreeGrafter"/>
</dbReference>